<gene>
    <name evidence="1" type="primary">thiS</name>
    <name evidence="1" type="ORF">ACFONC_11435</name>
</gene>
<dbReference type="InterPro" id="IPR003749">
    <property type="entry name" value="ThiS/MoaD-like"/>
</dbReference>
<dbReference type="Pfam" id="PF02597">
    <property type="entry name" value="ThiS"/>
    <property type="match status" value="1"/>
</dbReference>
<dbReference type="RefSeq" id="WP_386744657.1">
    <property type="nucleotide sequence ID" value="NZ_JBHRYA010000007.1"/>
</dbReference>
<keyword evidence="2" id="KW-1185">Reference proteome</keyword>
<dbReference type="InterPro" id="IPR010035">
    <property type="entry name" value="Thi_S"/>
</dbReference>
<organism evidence="1 2">
    <name type="scientific">Luteimonas soli</name>
    <dbReference type="NCBI Taxonomy" id="1648966"/>
    <lineage>
        <taxon>Bacteria</taxon>
        <taxon>Pseudomonadati</taxon>
        <taxon>Pseudomonadota</taxon>
        <taxon>Gammaproteobacteria</taxon>
        <taxon>Lysobacterales</taxon>
        <taxon>Lysobacteraceae</taxon>
        <taxon>Luteimonas</taxon>
    </lineage>
</organism>
<dbReference type="PANTHER" id="PTHR34472:SF1">
    <property type="entry name" value="SULFUR CARRIER PROTEIN THIS"/>
    <property type="match status" value="1"/>
</dbReference>
<evidence type="ECO:0000313" key="1">
    <source>
        <dbReference type="EMBL" id="MFC3716763.1"/>
    </source>
</evidence>
<accession>A0ABV7XLT8</accession>
<dbReference type="EMBL" id="JBHRYA010000007">
    <property type="protein sequence ID" value="MFC3716763.1"/>
    <property type="molecule type" value="Genomic_DNA"/>
</dbReference>
<dbReference type="InterPro" id="IPR012675">
    <property type="entry name" value="Beta-grasp_dom_sf"/>
</dbReference>
<dbReference type="PANTHER" id="PTHR34472">
    <property type="entry name" value="SULFUR CARRIER PROTEIN THIS"/>
    <property type="match status" value="1"/>
</dbReference>
<reference evidence="2" key="1">
    <citation type="journal article" date="2019" name="Int. J. Syst. Evol. Microbiol.">
        <title>The Global Catalogue of Microorganisms (GCM) 10K type strain sequencing project: providing services to taxonomists for standard genome sequencing and annotation.</title>
        <authorList>
            <consortium name="The Broad Institute Genomics Platform"/>
            <consortium name="The Broad Institute Genome Sequencing Center for Infectious Disease"/>
            <person name="Wu L."/>
            <person name="Ma J."/>
        </authorList>
    </citation>
    <scope>NUCLEOTIDE SEQUENCE [LARGE SCALE GENOMIC DNA]</scope>
    <source>
        <strain evidence="2">KCTC 42441</strain>
    </source>
</reference>
<comment type="caution">
    <text evidence="1">The sequence shown here is derived from an EMBL/GenBank/DDBJ whole genome shotgun (WGS) entry which is preliminary data.</text>
</comment>
<dbReference type="Proteomes" id="UP001595705">
    <property type="component" value="Unassembled WGS sequence"/>
</dbReference>
<proteinExistence type="predicted"/>
<dbReference type="Gene3D" id="3.10.20.30">
    <property type="match status" value="1"/>
</dbReference>
<protein>
    <submittedName>
        <fullName evidence="1">Sulfur carrier protein ThiS</fullName>
    </submittedName>
</protein>
<dbReference type="CDD" id="cd00565">
    <property type="entry name" value="Ubl_ThiS"/>
    <property type="match status" value="1"/>
</dbReference>
<name>A0ABV7XLT8_9GAMM</name>
<sequence length="66" mass="7025">MDIILNGQSLPLPDQTTLAALLEAQHLAQRRVAVEINGEIIPRSRHAEHVLAAGDKVEIVHALGGG</sequence>
<dbReference type="NCBIfam" id="TIGR01683">
    <property type="entry name" value="thiS"/>
    <property type="match status" value="1"/>
</dbReference>
<dbReference type="InterPro" id="IPR016155">
    <property type="entry name" value="Mopterin_synth/thiamin_S_b"/>
</dbReference>
<evidence type="ECO:0000313" key="2">
    <source>
        <dbReference type="Proteomes" id="UP001595705"/>
    </source>
</evidence>
<dbReference type="SUPFAM" id="SSF54285">
    <property type="entry name" value="MoaD/ThiS"/>
    <property type="match status" value="1"/>
</dbReference>